<dbReference type="EMBL" id="JAUEPS010000026">
    <property type="protein sequence ID" value="KAK0455166.1"/>
    <property type="molecule type" value="Genomic_DNA"/>
</dbReference>
<proteinExistence type="predicted"/>
<comment type="caution">
    <text evidence="2">The sequence shown here is derived from an EMBL/GenBank/DDBJ whole genome shotgun (WGS) entry which is preliminary data.</text>
</comment>
<dbReference type="GeneID" id="85361243"/>
<gene>
    <name evidence="2" type="ORF">EV420DRAFT_1644815</name>
</gene>
<dbReference type="AlphaFoldDB" id="A0AA39K5Y1"/>
<name>A0AA39K5Y1_ARMTA</name>
<protein>
    <submittedName>
        <fullName evidence="2">Uncharacterized protein</fullName>
    </submittedName>
</protein>
<evidence type="ECO:0000313" key="2">
    <source>
        <dbReference type="EMBL" id="KAK0455166.1"/>
    </source>
</evidence>
<accession>A0AA39K5Y1</accession>
<organism evidence="2 3">
    <name type="scientific">Armillaria tabescens</name>
    <name type="common">Ringless honey mushroom</name>
    <name type="synonym">Agaricus tabescens</name>
    <dbReference type="NCBI Taxonomy" id="1929756"/>
    <lineage>
        <taxon>Eukaryota</taxon>
        <taxon>Fungi</taxon>
        <taxon>Dikarya</taxon>
        <taxon>Basidiomycota</taxon>
        <taxon>Agaricomycotina</taxon>
        <taxon>Agaricomycetes</taxon>
        <taxon>Agaricomycetidae</taxon>
        <taxon>Agaricales</taxon>
        <taxon>Marasmiineae</taxon>
        <taxon>Physalacriaceae</taxon>
        <taxon>Desarmillaria</taxon>
    </lineage>
</organism>
<dbReference type="Proteomes" id="UP001175211">
    <property type="component" value="Unassembled WGS sequence"/>
</dbReference>
<evidence type="ECO:0000256" key="1">
    <source>
        <dbReference type="SAM" id="Coils"/>
    </source>
</evidence>
<feature type="coiled-coil region" evidence="1">
    <location>
        <begin position="255"/>
        <end position="289"/>
    </location>
</feature>
<keyword evidence="3" id="KW-1185">Reference proteome</keyword>
<dbReference type="RefSeq" id="XP_060328676.1">
    <property type="nucleotide sequence ID" value="XM_060477695.1"/>
</dbReference>
<keyword evidence="1" id="KW-0175">Coiled coil</keyword>
<sequence length="301" mass="34424">MNIPYTAHTLPDPQNTIIFEIDTIARREPRLMSAYQYLVDVKRYCHNGVGEALVTKIEFRKSTGSPQHEFLLCYVKDRNVPERKVFIRLERFNDNTSSGRENKPPLPLPATELLSLDALHSSSPSSFGKARDTLTITCDINVKDSDTVLSTLTFDDDSDFTFDEAAMMCKIASDCANEYSVVSHQCFWYAGVIYKIVQETYMGRVEEMTGEDNRRRGKGKGVRIVSREVANRFIPRCHTSEVLAEIHAKQWSEWAGDIEAAKEEEKRKNEQYQQECDRKDEEIARLRKALQAQRGGSCATY</sequence>
<evidence type="ECO:0000313" key="3">
    <source>
        <dbReference type="Proteomes" id="UP001175211"/>
    </source>
</evidence>
<reference evidence="2" key="1">
    <citation type="submission" date="2023-06" db="EMBL/GenBank/DDBJ databases">
        <authorList>
            <consortium name="Lawrence Berkeley National Laboratory"/>
            <person name="Ahrendt S."/>
            <person name="Sahu N."/>
            <person name="Indic B."/>
            <person name="Wong-Bajracharya J."/>
            <person name="Merenyi Z."/>
            <person name="Ke H.-M."/>
            <person name="Monk M."/>
            <person name="Kocsube S."/>
            <person name="Drula E."/>
            <person name="Lipzen A."/>
            <person name="Balint B."/>
            <person name="Henrissat B."/>
            <person name="Andreopoulos B."/>
            <person name="Martin F.M."/>
            <person name="Harder C.B."/>
            <person name="Rigling D."/>
            <person name="Ford K.L."/>
            <person name="Foster G.D."/>
            <person name="Pangilinan J."/>
            <person name="Papanicolaou A."/>
            <person name="Barry K."/>
            <person name="LaButti K."/>
            <person name="Viragh M."/>
            <person name="Koriabine M."/>
            <person name="Yan M."/>
            <person name="Riley R."/>
            <person name="Champramary S."/>
            <person name="Plett K.L."/>
            <person name="Tsai I.J."/>
            <person name="Slot J."/>
            <person name="Sipos G."/>
            <person name="Plett J."/>
            <person name="Nagy L.G."/>
            <person name="Grigoriev I.V."/>
        </authorList>
    </citation>
    <scope>NUCLEOTIDE SEQUENCE</scope>
    <source>
        <strain evidence="2">CCBAS 213</strain>
    </source>
</reference>